<geneLocation type="plasmid" evidence="7 9">
    <name>unnamed7</name>
</geneLocation>
<geneLocation type="plasmid" evidence="4 8">
    <name>unnamed3</name>
</geneLocation>
<dbReference type="Pfam" id="PF06527">
    <property type="entry name" value="TniQ"/>
    <property type="match status" value="1"/>
</dbReference>
<name>A0A1B1CHM7_RHILE</name>
<organism evidence="2 8">
    <name type="scientific">Rhizobium leguminosarum</name>
    <dbReference type="NCBI Taxonomy" id="384"/>
    <lineage>
        <taxon>Bacteria</taxon>
        <taxon>Pseudomonadati</taxon>
        <taxon>Pseudomonadota</taxon>
        <taxon>Alphaproteobacteria</taxon>
        <taxon>Hyphomicrobiales</taxon>
        <taxon>Rhizobiaceae</taxon>
        <taxon>Rhizobium/Agrobacterium group</taxon>
        <taxon>Rhizobium</taxon>
    </lineage>
</organism>
<dbReference type="EMBL" id="CP016290">
    <property type="protein sequence ID" value="ANP90979.1"/>
    <property type="molecule type" value="Genomic_DNA"/>
</dbReference>
<evidence type="ECO:0000313" key="2">
    <source>
        <dbReference type="EMBL" id="ANP89258.1"/>
    </source>
</evidence>
<dbReference type="EMBL" id="CP018229">
    <property type="protein sequence ID" value="API55167.1"/>
    <property type="molecule type" value="Genomic_DNA"/>
</dbReference>
<dbReference type="EMBL" id="CP016287">
    <property type="protein sequence ID" value="ANP89258.1"/>
    <property type="molecule type" value="Genomic_DNA"/>
</dbReference>
<dbReference type="Proteomes" id="UP000183050">
    <property type="component" value="Plasmid unnamed7"/>
</dbReference>
<accession>A0A1B1CHM7</accession>
<evidence type="ECO:0000313" key="6">
    <source>
        <dbReference type="EMBL" id="API55167.1"/>
    </source>
</evidence>
<keyword evidence="2" id="KW-0614">Plasmid</keyword>
<dbReference type="AlphaFoldDB" id="A0A1B1CHM7"/>
<proteinExistence type="predicted"/>
<dbReference type="EMBL" id="CP016292">
    <property type="protein sequence ID" value="ANP91565.1"/>
    <property type="molecule type" value="Genomic_DNA"/>
</dbReference>
<geneLocation type="plasmid" evidence="3 8">
    <name>unnamed2</name>
</geneLocation>
<protein>
    <recommendedName>
        <fullName evidence="1">TniQ domain-containing protein</fullName>
    </recommendedName>
</protein>
<reference evidence="6 9" key="2">
    <citation type="submission" date="2016-11" db="EMBL/GenBank/DDBJ databases">
        <title>Rhizobium leguminosarum bv. viciae strain Vaf12 isolated from Vavilovia formosa root nodules from Russia, Dagestan.</title>
        <authorList>
            <person name="Kimeklis A."/>
        </authorList>
    </citation>
    <scope>NUCLEOTIDE SEQUENCE [LARGE SCALE GENOMIC DNA]</scope>
    <source>
        <strain evidence="6 9">Vaf-108</strain>
        <plasmid evidence="9">Plasmid unnamed1</plasmid>
        <plasmid evidence="9">Plasmid unnamed7</plasmid>
        <plasmid evidence="6">unnamed1</plasmid>
        <plasmid evidence="7">unnamed7</plasmid>
    </source>
</reference>
<sequence length="351" mass="38847">MTAIDGQAPVISIRERYRDIVSERWPIITTPQPDELLSSWLHRLAYSNGVPARAFARVLGLNSGMWSAALDLRLPIDVANQLQTYAGVSLHQLTTMTLSHTLPNQLLLPLRNSRRRDRSTWLQFCSQCLADDAHPYFRRRWRLATRVACDTHGSRLRDRCPSCRSHVAAFDQSELVPQHYCALCGYDLRRASAIDLCPVARRLDRCIDELCSYGSTSSSSAGGVLIRRLLNIPRPAGIYPRTILTGLSASARTRCFERLVGHPGDEGIEEQDALAGAEARFVLPPDGGPGVLIGQFAEALACKLGRPPAADIDRPMIDLSGVLSAYEQMRNISTMADQRARRSVPAGRCQC</sequence>
<geneLocation type="plasmid" evidence="5 8">
    <name>unnamed4</name>
</geneLocation>
<dbReference type="EMBL" id="CP016289">
    <property type="protein sequence ID" value="ANP90570.1"/>
    <property type="molecule type" value="Genomic_DNA"/>
</dbReference>
<feature type="domain" description="TniQ" evidence="1">
    <location>
        <begin position="26"/>
        <end position="156"/>
    </location>
</feature>
<evidence type="ECO:0000313" key="5">
    <source>
        <dbReference type="EMBL" id="ANP91565.1"/>
    </source>
</evidence>
<evidence type="ECO:0000313" key="7">
    <source>
        <dbReference type="EMBL" id="API57547.1"/>
    </source>
</evidence>
<dbReference type="OrthoDB" id="6917259at2"/>
<evidence type="ECO:0000259" key="1">
    <source>
        <dbReference type="Pfam" id="PF06527"/>
    </source>
</evidence>
<dbReference type="InterPro" id="IPR009492">
    <property type="entry name" value="TniQ"/>
</dbReference>
<geneLocation type="plasmid" evidence="2 8">
    <name>unnamed1</name>
</geneLocation>
<dbReference type="Proteomes" id="UP000092691">
    <property type="component" value="Plasmid unnamed4"/>
</dbReference>
<dbReference type="Proteomes" id="UP000183050">
    <property type="component" value="Plasmid unnamed1"/>
</dbReference>
<evidence type="ECO:0000313" key="4">
    <source>
        <dbReference type="EMBL" id="ANP90979.1"/>
    </source>
</evidence>
<dbReference type="EMBL" id="CP018235">
    <property type="protein sequence ID" value="API57547.1"/>
    <property type="molecule type" value="Genomic_DNA"/>
</dbReference>
<dbReference type="RefSeq" id="WP_065282911.1">
    <property type="nucleotide sequence ID" value="NZ_CP016287.1"/>
</dbReference>
<evidence type="ECO:0000313" key="3">
    <source>
        <dbReference type="EMBL" id="ANP90570.1"/>
    </source>
</evidence>
<reference evidence="2 8" key="1">
    <citation type="submission" date="2016-06" db="EMBL/GenBank/DDBJ databases">
        <title>Microsymbionts genomes from the relict species Vavilovia formosa.</title>
        <authorList>
            <person name="Chirak E."/>
            <person name="Kimeklis A."/>
            <person name="Andronov E."/>
        </authorList>
    </citation>
    <scope>NUCLEOTIDE SEQUENCE [LARGE SCALE GENOMIC DNA]</scope>
    <source>
        <strain evidence="2 8">Vaf10</strain>
        <plasmid evidence="8">Plasmid unnamed1</plasmid>
        <plasmid evidence="8">Plasmid unnamed2</plasmid>
        <plasmid evidence="8">Plasmid unnamed3</plasmid>
        <plasmid evidence="8">Plasmid unnamed4</plasmid>
        <plasmid evidence="2">unnamed1</plasmid>
        <plasmid evidence="3">unnamed2</plasmid>
        <plasmid evidence="4">unnamed3</plasmid>
        <plasmid evidence="5">unnamed4</plasmid>
    </source>
</reference>
<dbReference type="Proteomes" id="UP000092691">
    <property type="component" value="Plasmid unnamed2"/>
</dbReference>
<gene>
    <name evidence="2" type="ORF">BA011_26075</name>
    <name evidence="3" type="ORF">BA011_32160</name>
    <name evidence="4" type="ORF">BA011_34390</name>
    <name evidence="5" type="ORF">BA011_36285</name>
    <name evidence="6" type="ORF">BMW22_26625</name>
    <name evidence="7" type="ORF">BMW22_40250</name>
</gene>
<dbReference type="Proteomes" id="UP000092691">
    <property type="component" value="Plasmid unnamed1"/>
</dbReference>
<evidence type="ECO:0000313" key="9">
    <source>
        <dbReference type="Proteomes" id="UP000183050"/>
    </source>
</evidence>
<dbReference type="Proteomes" id="UP000092691">
    <property type="component" value="Plasmid unnamed3"/>
</dbReference>
<evidence type="ECO:0000313" key="8">
    <source>
        <dbReference type="Proteomes" id="UP000092691"/>
    </source>
</evidence>